<dbReference type="EnsemblMetazoa" id="AMEC021128-RA">
    <property type="protein sequence ID" value="AMEC021128-PA"/>
    <property type="gene ID" value="AMEC021128"/>
</dbReference>
<evidence type="ECO:0000313" key="2">
    <source>
        <dbReference type="EnsemblMetazoa" id="AMEC021128-PA"/>
    </source>
</evidence>
<proteinExistence type="predicted"/>
<reference evidence="3" key="1">
    <citation type="submission" date="2014-01" db="EMBL/GenBank/DDBJ databases">
        <title>The Genome Sequence of Anopheles melas CM1001059_A (V2).</title>
        <authorList>
            <consortium name="The Broad Institute Genomics Platform"/>
            <person name="Neafsey D.E."/>
            <person name="Besansky N."/>
            <person name="Howell P."/>
            <person name="Walton C."/>
            <person name="Young S.K."/>
            <person name="Zeng Q."/>
            <person name="Gargeya S."/>
            <person name="Fitzgerald M."/>
            <person name="Haas B."/>
            <person name="Abouelleil A."/>
            <person name="Allen A.W."/>
            <person name="Alvarado L."/>
            <person name="Arachchi H.M."/>
            <person name="Berlin A.M."/>
            <person name="Chapman S.B."/>
            <person name="Gainer-Dewar J."/>
            <person name="Goldberg J."/>
            <person name="Griggs A."/>
            <person name="Gujja S."/>
            <person name="Hansen M."/>
            <person name="Howarth C."/>
            <person name="Imamovic A."/>
            <person name="Ireland A."/>
            <person name="Larimer J."/>
            <person name="McCowan C."/>
            <person name="Murphy C."/>
            <person name="Pearson M."/>
            <person name="Poon T.W."/>
            <person name="Priest M."/>
            <person name="Roberts A."/>
            <person name="Saif S."/>
            <person name="Shea T."/>
            <person name="Sisk P."/>
            <person name="Sykes S."/>
            <person name="Wortman J."/>
            <person name="Nusbaum C."/>
            <person name="Birren B."/>
        </authorList>
    </citation>
    <scope>NUCLEOTIDE SEQUENCE [LARGE SCALE GENOMIC DNA]</scope>
    <source>
        <strain evidence="3">CM1001059</strain>
    </source>
</reference>
<dbReference type="Proteomes" id="UP000075902">
    <property type="component" value="Unassembled WGS sequence"/>
</dbReference>
<feature type="region of interest" description="Disordered" evidence="1">
    <location>
        <begin position="26"/>
        <end position="56"/>
    </location>
</feature>
<dbReference type="AlphaFoldDB" id="A0A182UIQ4"/>
<reference evidence="2" key="2">
    <citation type="submission" date="2020-05" db="UniProtKB">
        <authorList>
            <consortium name="EnsemblMetazoa"/>
        </authorList>
    </citation>
    <scope>IDENTIFICATION</scope>
    <source>
        <strain evidence="2">CM1001059</strain>
    </source>
</reference>
<feature type="compositionally biased region" description="Polar residues" evidence="1">
    <location>
        <begin position="45"/>
        <end position="54"/>
    </location>
</feature>
<evidence type="ECO:0000256" key="1">
    <source>
        <dbReference type="SAM" id="MobiDB-lite"/>
    </source>
</evidence>
<name>A0A182UIQ4_9DIPT</name>
<dbReference type="VEuPathDB" id="VectorBase:AMEC021128"/>
<protein>
    <submittedName>
        <fullName evidence="2">Uncharacterized protein</fullName>
    </submittedName>
</protein>
<accession>A0A182UIQ4</accession>
<feature type="region of interest" description="Disordered" evidence="1">
    <location>
        <begin position="103"/>
        <end position="135"/>
    </location>
</feature>
<sequence length="172" mass="18855">MCREVSEYEYFLLTFASAFLYTRSSSNSNRKQDRNRKGTPLRLLQSGSTGSQDFLQGDEPVKARFCPLGFELSDDGRAKLRQWPQVLAAAPAVGIGEKFSVTRHGTESSSGEDANYPQVTHDYGRPSGASGAVKRLPASVKSTVIHRQQARVPPPPKVVRSGVTAWNNIFPA</sequence>
<keyword evidence="3" id="KW-1185">Reference proteome</keyword>
<organism evidence="2 3">
    <name type="scientific">Anopheles melas</name>
    <dbReference type="NCBI Taxonomy" id="34690"/>
    <lineage>
        <taxon>Eukaryota</taxon>
        <taxon>Metazoa</taxon>
        <taxon>Ecdysozoa</taxon>
        <taxon>Arthropoda</taxon>
        <taxon>Hexapoda</taxon>
        <taxon>Insecta</taxon>
        <taxon>Pterygota</taxon>
        <taxon>Neoptera</taxon>
        <taxon>Endopterygota</taxon>
        <taxon>Diptera</taxon>
        <taxon>Nematocera</taxon>
        <taxon>Culicoidea</taxon>
        <taxon>Culicidae</taxon>
        <taxon>Anophelinae</taxon>
        <taxon>Anopheles</taxon>
    </lineage>
</organism>
<evidence type="ECO:0000313" key="3">
    <source>
        <dbReference type="Proteomes" id="UP000075902"/>
    </source>
</evidence>